<accession>A0A1B6BX35</accession>
<reference evidence="2" key="1">
    <citation type="submission" date="2015-12" db="EMBL/GenBank/DDBJ databases">
        <title>De novo transcriptome assembly of four potential Pierce s Disease insect vectors from Arizona vineyards.</title>
        <authorList>
            <person name="Tassone E.E."/>
        </authorList>
    </citation>
    <scope>NUCLEOTIDE SEQUENCE</scope>
</reference>
<sequence length="101" mass="11477">QHEHSVLDPAFSPSEPSEIFHHTEHADKRRATDSYYENGLGNADDTVYLPPQAKRPNHTGLLFPLHPLALPPSHLLHPEYVQHGYSSTFPTNYSNHREGEE</sequence>
<dbReference type="EMBL" id="GEDC01031455">
    <property type="protein sequence ID" value="JAS05843.1"/>
    <property type="molecule type" value="Transcribed_RNA"/>
</dbReference>
<gene>
    <name evidence="2" type="ORF">g.152</name>
</gene>
<feature type="non-terminal residue" evidence="2">
    <location>
        <position position="101"/>
    </location>
</feature>
<proteinExistence type="predicted"/>
<feature type="non-terminal residue" evidence="2">
    <location>
        <position position="1"/>
    </location>
</feature>
<name>A0A1B6BX35_9HEMI</name>
<protein>
    <submittedName>
        <fullName evidence="2">Uncharacterized protein</fullName>
    </submittedName>
</protein>
<dbReference type="AlphaFoldDB" id="A0A1B6BX35"/>
<organism evidence="2">
    <name type="scientific">Clastoptera arizonana</name>
    <name type="common">Arizona spittle bug</name>
    <dbReference type="NCBI Taxonomy" id="38151"/>
    <lineage>
        <taxon>Eukaryota</taxon>
        <taxon>Metazoa</taxon>
        <taxon>Ecdysozoa</taxon>
        <taxon>Arthropoda</taxon>
        <taxon>Hexapoda</taxon>
        <taxon>Insecta</taxon>
        <taxon>Pterygota</taxon>
        <taxon>Neoptera</taxon>
        <taxon>Paraneoptera</taxon>
        <taxon>Hemiptera</taxon>
        <taxon>Auchenorrhyncha</taxon>
        <taxon>Cercopoidea</taxon>
        <taxon>Clastopteridae</taxon>
        <taxon>Clastoptera</taxon>
    </lineage>
</organism>
<evidence type="ECO:0000256" key="1">
    <source>
        <dbReference type="SAM" id="MobiDB-lite"/>
    </source>
</evidence>
<feature type="region of interest" description="Disordered" evidence="1">
    <location>
        <begin position="1"/>
        <end position="31"/>
    </location>
</feature>
<feature type="compositionally biased region" description="Basic and acidic residues" evidence="1">
    <location>
        <begin position="18"/>
        <end position="31"/>
    </location>
</feature>
<evidence type="ECO:0000313" key="2">
    <source>
        <dbReference type="EMBL" id="JAS05843.1"/>
    </source>
</evidence>